<dbReference type="RefSeq" id="WP_090705156.1">
    <property type="nucleotide sequence ID" value="NZ_FNHH01000016.1"/>
</dbReference>
<dbReference type="InterPro" id="IPR011059">
    <property type="entry name" value="Metal-dep_hydrolase_composite"/>
</dbReference>
<dbReference type="PANTHER" id="PTHR36842:SF1">
    <property type="entry name" value="PROTEIN TOLB"/>
    <property type="match status" value="1"/>
</dbReference>
<evidence type="ECO:0000256" key="2">
    <source>
        <dbReference type="SAM" id="SignalP"/>
    </source>
</evidence>
<dbReference type="EMBL" id="FNHH01000016">
    <property type="protein sequence ID" value="SDM59307.1"/>
    <property type="molecule type" value="Genomic_DNA"/>
</dbReference>
<organism evidence="4 5">
    <name type="scientific">Daejeonella rubra</name>
    <dbReference type="NCBI Taxonomy" id="990371"/>
    <lineage>
        <taxon>Bacteria</taxon>
        <taxon>Pseudomonadati</taxon>
        <taxon>Bacteroidota</taxon>
        <taxon>Sphingobacteriia</taxon>
        <taxon>Sphingobacteriales</taxon>
        <taxon>Sphingobacteriaceae</taxon>
        <taxon>Daejeonella</taxon>
    </lineage>
</organism>
<dbReference type="GO" id="GO:0016810">
    <property type="term" value="F:hydrolase activity, acting on carbon-nitrogen (but not peptide) bonds"/>
    <property type="evidence" value="ECO:0007669"/>
    <property type="project" value="InterPro"/>
</dbReference>
<dbReference type="PANTHER" id="PTHR36842">
    <property type="entry name" value="PROTEIN TOLB HOMOLOG"/>
    <property type="match status" value="1"/>
</dbReference>
<comment type="similarity">
    <text evidence="1">Belongs to the TolB family.</text>
</comment>
<dbReference type="SUPFAM" id="SSF51338">
    <property type="entry name" value="Composite domain of metallo-dependent hydrolases"/>
    <property type="match status" value="1"/>
</dbReference>
<dbReference type="SUPFAM" id="SSF51556">
    <property type="entry name" value="Metallo-dependent hydrolases"/>
    <property type="match status" value="1"/>
</dbReference>
<dbReference type="STRING" id="990371.SAMN05421813_11673"/>
<sequence length="1079" mass="120016">MNRSIFFILSILLTSQLFAQTTPKWNVEKPTGPSKSLTFQTNEGTWMNLDVSPDGQTIVFDLLGDIYKMPLTGGKAVLLAGGMASEVQPRFSPNGKFISYTSDKDGGDNIWVMNADGSGKRAITKESFRLLNNAVWTPDNQYLIARKHFTSGRSLGAGEMWMYHIAGGGEGVQLTKRKNDQQDAGEPEISPDGKFVYFSEDVSQGPNFQYNKDPNGEIYNIRRLNRLTGEIETVAGGNGGAIRPEISPDGKFLAFVRRVRLKSELFIQDLQTGEEWSVYDNLTHDMQEAWAIFGPYPNFAWTPDSKNIIFYAQGKIRNLEVLTQYLSEIPFDVTVNQTITDALHFEQKVFSEEFDVKMIRQLATSPDGKKVAFNAAGFIYLKNLPNGKSERISTGNEFEFEPEFSPDGKFLVFVKWSDENRGSIMKLSLKDTILTKMTPEKGYYYSPKFSNKGDKIVYRKGVGNDVLGYPFGKNPGIYVIPTEGGTPLKVLDNGIRPIFSSDDGRIFFQSSEGGKKALKSTDLNGGNIRTHYTSTYANLFNPSPDGKWIAFTELFNVYITPLTITGTPLDLSSGNKSLPLTKVSKDAGTYIHWSKDSQRLNWTLGSRYFSKEIKNSFAFLGGASDKANRADTLGIDLELKLKSDKPEGKIAITNARIITMKGDEVIENGTIVIENNKIIAVGAKIAIPDDAKLIDGTGKTIMPGIVDVHSHLRASYDGVSPQQDWSYFANLAFGVTTSHDPSANTEMIFSQADMVKAGTMVGPRVYSTGTILYGADGDFKTVVNSLEDARSALRRMKAVGAFSVKSYNQPRREQRQQIIQAARELQMEVVPEGGSTFVHNITHVQDGHTSLEHNIPPAPLYKDVNTLWNKSTTSYTPTLIVAYGAQSGENYWYDRTNVWENERLLSFTPRTIIDSRSRRRTTSEFADYGHIQVSRAAKVLQDGGTKVNLGAHGQLQGLGAHWELWMFAQGGMSALQAIRSATLNGAEHLGMGKEIGSLENGKLADMIILDANPLDDIRNTEKIKYVIINGRVYDSATMNETISREKSRNLFWWQMSRSESFTIPQGNVETYTFTHPECD</sequence>
<feature type="chain" id="PRO_5011649927" evidence="2">
    <location>
        <begin position="20"/>
        <end position="1079"/>
    </location>
</feature>
<dbReference type="AlphaFoldDB" id="A0A1G9UHA0"/>
<dbReference type="Gene3D" id="2.120.10.30">
    <property type="entry name" value="TolB, C-terminal domain"/>
    <property type="match status" value="3"/>
</dbReference>
<evidence type="ECO:0000313" key="4">
    <source>
        <dbReference type="EMBL" id="SDM59307.1"/>
    </source>
</evidence>
<evidence type="ECO:0000256" key="1">
    <source>
        <dbReference type="ARBA" id="ARBA00009820"/>
    </source>
</evidence>
<dbReference type="Proteomes" id="UP000199226">
    <property type="component" value="Unassembled WGS sequence"/>
</dbReference>
<keyword evidence="5" id="KW-1185">Reference proteome</keyword>
<evidence type="ECO:0000259" key="3">
    <source>
        <dbReference type="Pfam" id="PF01979"/>
    </source>
</evidence>
<dbReference type="Pfam" id="PF01979">
    <property type="entry name" value="Amidohydro_1"/>
    <property type="match status" value="1"/>
</dbReference>
<dbReference type="OrthoDB" id="9815657at2"/>
<reference evidence="5" key="1">
    <citation type="submission" date="2016-10" db="EMBL/GenBank/DDBJ databases">
        <authorList>
            <person name="Varghese N."/>
            <person name="Submissions S."/>
        </authorList>
    </citation>
    <scope>NUCLEOTIDE SEQUENCE [LARGE SCALE GENOMIC DNA]</scope>
    <source>
        <strain evidence="5">DSM 24536</strain>
    </source>
</reference>
<gene>
    <name evidence="4" type="ORF">SAMN05421813_11673</name>
</gene>
<dbReference type="InterPro" id="IPR006680">
    <property type="entry name" value="Amidohydro-rel"/>
</dbReference>
<dbReference type="Gene3D" id="3.20.20.140">
    <property type="entry name" value="Metal-dependent hydrolases"/>
    <property type="match status" value="2"/>
</dbReference>
<evidence type="ECO:0000313" key="5">
    <source>
        <dbReference type="Proteomes" id="UP000199226"/>
    </source>
</evidence>
<name>A0A1G9UHA0_9SPHI</name>
<protein>
    <submittedName>
        <fullName evidence="4">Imidazolonepropionase</fullName>
    </submittedName>
</protein>
<dbReference type="Gene3D" id="2.30.40.10">
    <property type="entry name" value="Urease, subunit C, domain 1"/>
    <property type="match status" value="2"/>
</dbReference>
<dbReference type="InterPro" id="IPR011042">
    <property type="entry name" value="6-blade_b-propeller_TolB-like"/>
</dbReference>
<dbReference type="SUPFAM" id="SSF82171">
    <property type="entry name" value="DPP6 N-terminal domain-like"/>
    <property type="match status" value="2"/>
</dbReference>
<keyword evidence="2" id="KW-0732">Signal</keyword>
<proteinExistence type="inferred from homology"/>
<dbReference type="InterPro" id="IPR032466">
    <property type="entry name" value="Metal_Hydrolase"/>
</dbReference>
<accession>A0A1G9UHA0</accession>
<feature type="domain" description="Amidohydrolase-related" evidence="3">
    <location>
        <begin position="932"/>
        <end position="1032"/>
    </location>
</feature>
<dbReference type="InterPro" id="IPR011659">
    <property type="entry name" value="WD40"/>
</dbReference>
<dbReference type="Pfam" id="PF07676">
    <property type="entry name" value="PD40"/>
    <property type="match status" value="2"/>
</dbReference>
<feature type="signal peptide" evidence="2">
    <location>
        <begin position="1"/>
        <end position="19"/>
    </location>
</feature>